<comment type="caution">
    <text evidence="9">The sequence shown here is derived from an EMBL/GenBank/DDBJ whole genome shotgun (WGS) entry which is preliminary data.</text>
</comment>
<dbReference type="InterPro" id="IPR015797">
    <property type="entry name" value="NUDIX_hydrolase-like_dom_sf"/>
</dbReference>
<dbReference type="CDD" id="cd03424">
    <property type="entry name" value="NUDIX_ADPRase_Nudt5_UGPPase_Nudt14"/>
    <property type="match status" value="1"/>
</dbReference>
<organism evidence="9 10">
    <name type="scientific">Candidatus Avibacteroides avistercoris</name>
    <dbReference type="NCBI Taxonomy" id="2840690"/>
    <lineage>
        <taxon>Bacteria</taxon>
        <taxon>Pseudomonadati</taxon>
        <taxon>Bacteroidota</taxon>
        <taxon>Bacteroidia</taxon>
        <taxon>Bacteroidales</taxon>
        <taxon>Bacteroidaceae</taxon>
        <taxon>Bacteroidaceae incertae sedis</taxon>
        <taxon>Candidatus Avibacteroides</taxon>
    </lineage>
</organism>
<evidence type="ECO:0000256" key="6">
    <source>
        <dbReference type="ARBA" id="ARBA00032162"/>
    </source>
</evidence>
<comment type="cofactor">
    <cofactor evidence="2">
        <name>Mg(2+)</name>
        <dbReference type="ChEBI" id="CHEBI:18420"/>
    </cofactor>
</comment>
<dbReference type="EMBL" id="DWUP01000090">
    <property type="protein sequence ID" value="HJD52958.1"/>
    <property type="molecule type" value="Genomic_DNA"/>
</dbReference>
<evidence type="ECO:0000313" key="9">
    <source>
        <dbReference type="EMBL" id="HJD52958.1"/>
    </source>
</evidence>
<dbReference type="InterPro" id="IPR000086">
    <property type="entry name" value="NUDIX_hydrolase_dom"/>
</dbReference>
<evidence type="ECO:0000256" key="1">
    <source>
        <dbReference type="ARBA" id="ARBA00000847"/>
    </source>
</evidence>
<dbReference type="PANTHER" id="PTHR11839:SF18">
    <property type="entry name" value="NUDIX HYDROLASE DOMAIN-CONTAINING PROTEIN"/>
    <property type="match status" value="1"/>
</dbReference>
<evidence type="ECO:0000256" key="3">
    <source>
        <dbReference type="ARBA" id="ARBA00007275"/>
    </source>
</evidence>
<dbReference type="SUPFAM" id="SSF55811">
    <property type="entry name" value="Nudix"/>
    <property type="match status" value="1"/>
</dbReference>
<dbReference type="Gene3D" id="3.90.79.10">
    <property type="entry name" value="Nucleoside Triphosphate Pyrophosphohydrolase"/>
    <property type="match status" value="1"/>
</dbReference>
<comment type="catalytic activity">
    <reaction evidence="1">
        <text>GDP-alpha-D-mannose + H2O = alpha-D-mannose 1-phosphate + GMP + 2 H(+)</text>
        <dbReference type="Rhea" id="RHEA:27978"/>
        <dbReference type="ChEBI" id="CHEBI:15377"/>
        <dbReference type="ChEBI" id="CHEBI:15378"/>
        <dbReference type="ChEBI" id="CHEBI:57527"/>
        <dbReference type="ChEBI" id="CHEBI:58115"/>
        <dbReference type="ChEBI" id="CHEBI:58409"/>
    </reaction>
</comment>
<evidence type="ECO:0000256" key="2">
    <source>
        <dbReference type="ARBA" id="ARBA00001946"/>
    </source>
</evidence>
<reference evidence="9" key="1">
    <citation type="journal article" date="2021" name="PeerJ">
        <title>Extensive microbial diversity within the chicken gut microbiome revealed by metagenomics and culture.</title>
        <authorList>
            <person name="Gilroy R."/>
            <person name="Ravi A."/>
            <person name="Getino M."/>
            <person name="Pursley I."/>
            <person name="Horton D.L."/>
            <person name="Alikhan N.F."/>
            <person name="Baker D."/>
            <person name="Gharbi K."/>
            <person name="Hall N."/>
            <person name="Watson M."/>
            <person name="Adriaenssens E.M."/>
            <person name="Foster-Nyarko E."/>
            <person name="Jarju S."/>
            <person name="Secka A."/>
            <person name="Antonio M."/>
            <person name="Oren A."/>
            <person name="Chaudhuri R.R."/>
            <person name="La Ragione R."/>
            <person name="Hildebrand F."/>
            <person name="Pallen M.J."/>
        </authorList>
    </citation>
    <scope>NUCLEOTIDE SEQUENCE</scope>
    <source>
        <strain evidence="9">MalCec1-1739</strain>
    </source>
</reference>
<keyword evidence="5 9" id="KW-0378">Hydrolase</keyword>
<gene>
    <name evidence="9" type="ORF">IAA93_04440</name>
</gene>
<feature type="domain" description="Nudix hydrolase" evidence="8">
    <location>
        <begin position="44"/>
        <end position="175"/>
    </location>
</feature>
<dbReference type="GO" id="GO:0019693">
    <property type="term" value="P:ribose phosphate metabolic process"/>
    <property type="evidence" value="ECO:0007669"/>
    <property type="project" value="TreeGrafter"/>
</dbReference>
<dbReference type="Proteomes" id="UP000787625">
    <property type="component" value="Unassembled WGS sequence"/>
</dbReference>
<protein>
    <recommendedName>
        <fullName evidence="4">GDP-mannose pyrophosphatase</fullName>
    </recommendedName>
    <alternativeName>
        <fullName evidence="6">GDP-mannose hydrolase</fullName>
    </alternativeName>
    <alternativeName>
        <fullName evidence="7">GDPMK</fullName>
    </alternativeName>
</protein>
<evidence type="ECO:0000256" key="5">
    <source>
        <dbReference type="ARBA" id="ARBA00022801"/>
    </source>
</evidence>
<evidence type="ECO:0000259" key="8">
    <source>
        <dbReference type="PROSITE" id="PS51462"/>
    </source>
</evidence>
<accession>A0A9D2ZU94</accession>
<dbReference type="GO" id="GO:0016787">
    <property type="term" value="F:hydrolase activity"/>
    <property type="evidence" value="ECO:0007669"/>
    <property type="project" value="UniProtKB-KW"/>
</dbReference>
<dbReference type="PANTHER" id="PTHR11839">
    <property type="entry name" value="UDP/ADP-SUGAR PYROPHOSPHATASE"/>
    <property type="match status" value="1"/>
</dbReference>
<dbReference type="Pfam" id="PF00293">
    <property type="entry name" value="NUDIX"/>
    <property type="match status" value="1"/>
</dbReference>
<proteinExistence type="inferred from homology"/>
<sequence>MSKEIKKWKVLNSRYLIKRPWLTARCDCVELPGGIQMPEYYVLEYPDWVNVIAITRDGRFVFVEQYRHGIGEVSMELCAGVCEPDDEDYMSAAQRELSEETGYAGGNWEHFMTISANTGTMNNLTHCFLARDVELVSAQHLDKTEDIAVHLLTLDEVKRLLLADSIRQSLMAAPLWKYVAMNGLL</sequence>
<dbReference type="AlphaFoldDB" id="A0A9D2ZU94"/>
<evidence type="ECO:0000256" key="7">
    <source>
        <dbReference type="ARBA" id="ARBA00032272"/>
    </source>
</evidence>
<name>A0A9D2ZU94_9BACT</name>
<dbReference type="PROSITE" id="PS51462">
    <property type="entry name" value="NUDIX"/>
    <property type="match status" value="1"/>
</dbReference>
<dbReference type="GO" id="GO:0006753">
    <property type="term" value="P:nucleoside phosphate metabolic process"/>
    <property type="evidence" value="ECO:0007669"/>
    <property type="project" value="TreeGrafter"/>
</dbReference>
<evidence type="ECO:0000313" key="10">
    <source>
        <dbReference type="Proteomes" id="UP000787625"/>
    </source>
</evidence>
<comment type="similarity">
    <text evidence="3">Belongs to the Nudix hydrolase family. NudK subfamily.</text>
</comment>
<reference evidence="9" key="2">
    <citation type="submission" date="2021-04" db="EMBL/GenBank/DDBJ databases">
        <authorList>
            <person name="Gilroy R."/>
        </authorList>
    </citation>
    <scope>NUCLEOTIDE SEQUENCE</scope>
    <source>
        <strain evidence="9">MalCec1-1739</strain>
    </source>
</reference>
<evidence type="ECO:0000256" key="4">
    <source>
        <dbReference type="ARBA" id="ARBA00016377"/>
    </source>
</evidence>